<accession>A0ABP2L7R5</accession>
<evidence type="ECO:0000313" key="2">
    <source>
        <dbReference type="Proteomes" id="UP000006035"/>
    </source>
</evidence>
<gene>
    <name evidence="1" type="ORF">HMPREF9102_0158</name>
</gene>
<reference evidence="1 2" key="1">
    <citation type="submission" date="2011-05" db="EMBL/GenBank/DDBJ databases">
        <authorList>
            <person name="Durkin A.S."/>
            <person name="Kim M."/>
            <person name="Radune D."/>
            <person name="Hostetler J."/>
            <person name="Torralba M."/>
            <person name="Gillis M."/>
            <person name="Methe B."/>
            <person name="Sutton G."/>
            <person name="Nelson K.E."/>
        </authorList>
    </citation>
    <scope>NUCLEOTIDE SEQUENCE [LARGE SCALE GENOMIC DNA]</scope>
    <source>
        <strain evidence="1 2">F0423</strain>
    </source>
</reference>
<comment type="caution">
    <text evidence="1">The sequence shown here is derived from an EMBL/GenBank/DDBJ whole genome shotgun (WGS) entry which is preliminary data.</text>
</comment>
<organism evidence="1 2">
    <name type="scientific">Limosilactobacillus oris F0423</name>
    <dbReference type="NCBI Taxonomy" id="944562"/>
    <lineage>
        <taxon>Bacteria</taxon>
        <taxon>Bacillati</taxon>
        <taxon>Bacillota</taxon>
        <taxon>Bacilli</taxon>
        <taxon>Lactobacillales</taxon>
        <taxon>Lactobacillaceae</taxon>
        <taxon>Limosilactobacillus</taxon>
    </lineage>
</organism>
<name>A0ABP2L7R5_9LACO</name>
<proteinExistence type="predicted"/>
<keyword evidence="2" id="KW-1185">Reference proteome</keyword>
<dbReference type="Proteomes" id="UP000006035">
    <property type="component" value="Unassembled WGS sequence"/>
</dbReference>
<evidence type="ECO:0000313" key="1">
    <source>
        <dbReference type="EMBL" id="EGS36403.1"/>
    </source>
</evidence>
<dbReference type="EMBL" id="AFTL01000017">
    <property type="protein sequence ID" value="EGS36403.1"/>
    <property type="molecule type" value="Genomic_DNA"/>
</dbReference>
<sequence>MEMIIMDKATEFYDWFHNLTPAEIKRMADNEPNEDKRLFLYDLLNSRLREVQKPIIEGKFVL</sequence>
<protein>
    <submittedName>
        <fullName evidence="1">Uncharacterized protein</fullName>
    </submittedName>
</protein>